<evidence type="ECO:0000313" key="2">
    <source>
        <dbReference type="Proteomes" id="UP000805193"/>
    </source>
</evidence>
<reference evidence="1 2" key="1">
    <citation type="journal article" date="2020" name="Cell">
        <title>Large-Scale Comparative Analyses of Tick Genomes Elucidate Their Genetic Diversity and Vector Capacities.</title>
        <authorList>
            <consortium name="Tick Genome and Microbiome Consortium (TIGMIC)"/>
            <person name="Jia N."/>
            <person name="Wang J."/>
            <person name="Shi W."/>
            <person name="Du L."/>
            <person name="Sun Y."/>
            <person name="Zhan W."/>
            <person name="Jiang J.F."/>
            <person name="Wang Q."/>
            <person name="Zhang B."/>
            <person name="Ji P."/>
            <person name="Bell-Sakyi L."/>
            <person name="Cui X.M."/>
            <person name="Yuan T.T."/>
            <person name="Jiang B.G."/>
            <person name="Yang W.F."/>
            <person name="Lam T.T."/>
            <person name="Chang Q.C."/>
            <person name="Ding S.J."/>
            <person name="Wang X.J."/>
            <person name="Zhu J.G."/>
            <person name="Ruan X.D."/>
            <person name="Zhao L."/>
            <person name="Wei J.T."/>
            <person name="Ye R.Z."/>
            <person name="Que T.C."/>
            <person name="Du C.H."/>
            <person name="Zhou Y.H."/>
            <person name="Cheng J.X."/>
            <person name="Dai P.F."/>
            <person name="Guo W.B."/>
            <person name="Han X.H."/>
            <person name="Huang E.J."/>
            <person name="Li L.F."/>
            <person name="Wei W."/>
            <person name="Gao Y.C."/>
            <person name="Liu J.Z."/>
            <person name="Shao H.Z."/>
            <person name="Wang X."/>
            <person name="Wang C.C."/>
            <person name="Yang T.C."/>
            <person name="Huo Q.B."/>
            <person name="Li W."/>
            <person name="Chen H.Y."/>
            <person name="Chen S.E."/>
            <person name="Zhou L.G."/>
            <person name="Ni X.B."/>
            <person name="Tian J.H."/>
            <person name="Sheng Y."/>
            <person name="Liu T."/>
            <person name="Pan Y.S."/>
            <person name="Xia L.Y."/>
            <person name="Li J."/>
            <person name="Zhao F."/>
            <person name="Cao W.C."/>
        </authorList>
    </citation>
    <scope>NUCLEOTIDE SEQUENCE [LARGE SCALE GENOMIC DNA]</scope>
    <source>
        <strain evidence="1">Iper-2018</strain>
    </source>
</reference>
<dbReference type="EMBL" id="JABSTQ010009507">
    <property type="protein sequence ID" value="KAG0428586.1"/>
    <property type="molecule type" value="Genomic_DNA"/>
</dbReference>
<keyword evidence="2" id="KW-1185">Reference proteome</keyword>
<proteinExistence type="predicted"/>
<protein>
    <submittedName>
        <fullName evidence="1">Uncharacterized protein</fullName>
    </submittedName>
</protein>
<comment type="caution">
    <text evidence="1">The sequence shown here is derived from an EMBL/GenBank/DDBJ whole genome shotgun (WGS) entry which is preliminary data.</text>
</comment>
<sequence length="104" mass="11193">REQCEDGVRRQRPFVSAAGGRPRRSKTTHYGSAARRSSTGRTSGTTTTLGASRRMGCVSHNVYNTPGASNFRNISRGPFRDGVAGTTLLAAMSATSRHPTRRPT</sequence>
<evidence type="ECO:0000313" key="1">
    <source>
        <dbReference type="EMBL" id="KAG0428586.1"/>
    </source>
</evidence>
<gene>
    <name evidence="1" type="ORF">HPB47_024435</name>
</gene>
<accession>A0AC60Q4R5</accession>
<feature type="non-terminal residue" evidence="1">
    <location>
        <position position="1"/>
    </location>
</feature>
<organism evidence="1 2">
    <name type="scientific">Ixodes persulcatus</name>
    <name type="common">Taiga tick</name>
    <dbReference type="NCBI Taxonomy" id="34615"/>
    <lineage>
        <taxon>Eukaryota</taxon>
        <taxon>Metazoa</taxon>
        <taxon>Ecdysozoa</taxon>
        <taxon>Arthropoda</taxon>
        <taxon>Chelicerata</taxon>
        <taxon>Arachnida</taxon>
        <taxon>Acari</taxon>
        <taxon>Parasitiformes</taxon>
        <taxon>Ixodida</taxon>
        <taxon>Ixodoidea</taxon>
        <taxon>Ixodidae</taxon>
        <taxon>Ixodinae</taxon>
        <taxon>Ixodes</taxon>
    </lineage>
</organism>
<name>A0AC60Q4R5_IXOPE</name>
<dbReference type="Proteomes" id="UP000805193">
    <property type="component" value="Unassembled WGS sequence"/>
</dbReference>